<organism evidence="2 3">
    <name type="scientific">Enteroscipio rubneri</name>
    <dbReference type="NCBI Taxonomy" id="2070686"/>
    <lineage>
        <taxon>Bacteria</taxon>
        <taxon>Bacillati</taxon>
        <taxon>Actinomycetota</taxon>
        <taxon>Coriobacteriia</taxon>
        <taxon>Eggerthellales</taxon>
        <taxon>Eggerthellaceae</taxon>
        <taxon>Enteroscipio</taxon>
    </lineage>
</organism>
<name>A0A2K2UF99_9ACTN</name>
<evidence type="ECO:0000313" key="2">
    <source>
        <dbReference type="EMBL" id="PNV68939.1"/>
    </source>
</evidence>
<feature type="transmembrane region" description="Helical" evidence="1">
    <location>
        <begin position="35"/>
        <end position="61"/>
    </location>
</feature>
<dbReference type="AlphaFoldDB" id="A0A2K2UF99"/>
<sequence>MAILIGAGAGLLGFIPLFIALRLSRRSASATALNAALYGLAGVSVSLVVLIVELIVCAIVARPLVLPFGIAEMLALIVSTAAYVVYKNGLGPRKKQ</sequence>
<keyword evidence="1" id="KW-0812">Transmembrane</keyword>
<dbReference type="EMBL" id="PPEK01000001">
    <property type="protein sequence ID" value="PNV68939.1"/>
    <property type="molecule type" value="Genomic_DNA"/>
</dbReference>
<dbReference type="OrthoDB" id="3176073at2"/>
<keyword evidence="1" id="KW-1133">Transmembrane helix</keyword>
<protein>
    <submittedName>
        <fullName evidence="2">Uncharacterized protein</fullName>
    </submittedName>
</protein>
<feature type="transmembrane region" description="Helical" evidence="1">
    <location>
        <begin position="67"/>
        <end position="86"/>
    </location>
</feature>
<keyword evidence="3" id="KW-1185">Reference proteome</keyword>
<proteinExistence type="predicted"/>
<evidence type="ECO:0000256" key="1">
    <source>
        <dbReference type="SAM" id="Phobius"/>
    </source>
</evidence>
<evidence type="ECO:0000313" key="3">
    <source>
        <dbReference type="Proteomes" id="UP000236197"/>
    </source>
</evidence>
<accession>A0A2K2UF99</accession>
<gene>
    <name evidence="2" type="ORF">C2L71_02560</name>
</gene>
<keyword evidence="1" id="KW-0472">Membrane</keyword>
<feature type="transmembrane region" description="Helical" evidence="1">
    <location>
        <begin position="6"/>
        <end position="23"/>
    </location>
</feature>
<comment type="caution">
    <text evidence="2">The sequence shown here is derived from an EMBL/GenBank/DDBJ whole genome shotgun (WGS) entry which is preliminary data.</text>
</comment>
<dbReference type="Proteomes" id="UP000236197">
    <property type="component" value="Unassembled WGS sequence"/>
</dbReference>
<reference evidence="3" key="1">
    <citation type="submission" date="2018-01" db="EMBL/GenBank/DDBJ databases">
        <title>Rubneribacter badeniensis gen. nov., sp. nov., and Colonibacter rubneri, gen. nov., sp. nov., WGS of new members of the Eggerthellaceae.</title>
        <authorList>
            <person name="Danylec N."/>
            <person name="Stoll D.A."/>
            <person name="Doetsch A."/>
            <person name="Kulling S.E."/>
            <person name="Huch M."/>
        </authorList>
    </citation>
    <scope>NUCLEOTIDE SEQUENCE [LARGE SCALE GENOMIC DNA]</scope>
    <source>
        <strain evidence="3">ResAG-96</strain>
    </source>
</reference>